<evidence type="ECO:0000313" key="3">
    <source>
        <dbReference type="Proteomes" id="UP001168877"/>
    </source>
</evidence>
<dbReference type="EMBL" id="JAUESC010000003">
    <property type="protein sequence ID" value="KAK0602348.1"/>
    <property type="molecule type" value="Genomic_DNA"/>
</dbReference>
<organism evidence="2 3">
    <name type="scientific">Acer saccharum</name>
    <name type="common">Sugar maple</name>
    <dbReference type="NCBI Taxonomy" id="4024"/>
    <lineage>
        <taxon>Eukaryota</taxon>
        <taxon>Viridiplantae</taxon>
        <taxon>Streptophyta</taxon>
        <taxon>Embryophyta</taxon>
        <taxon>Tracheophyta</taxon>
        <taxon>Spermatophyta</taxon>
        <taxon>Magnoliopsida</taxon>
        <taxon>eudicotyledons</taxon>
        <taxon>Gunneridae</taxon>
        <taxon>Pentapetalae</taxon>
        <taxon>rosids</taxon>
        <taxon>malvids</taxon>
        <taxon>Sapindales</taxon>
        <taxon>Sapindaceae</taxon>
        <taxon>Hippocastanoideae</taxon>
        <taxon>Acereae</taxon>
        <taxon>Acer</taxon>
    </lineage>
</organism>
<comment type="caution">
    <text evidence="2">The sequence shown here is derived from an EMBL/GenBank/DDBJ whole genome shotgun (WGS) entry which is preliminary data.</text>
</comment>
<keyword evidence="1" id="KW-0472">Membrane</keyword>
<keyword evidence="1" id="KW-1133">Transmembrane helix</keyword>
<name>A0AA39T591_ACESA</name>
<accession>A0AA39T591</accession>
<evidence type="ECO:0000256" key="1">
    <source>
        <dbReference type="SAM" id="Phobius"/>
    </source>
</evidence>
<reference evidence="2" key="1">
    <citation type="journal article" date="2022" name="Plant J.">
        <title>Strategies of tolerance reflected in two North American maple genomes.</title>
        <authorList>
            <person name="McEvoy S.L."/>
            <person name="Sezen U.U."/>
            <person name="Trouern-Trend A."/>
            <person name="McMahon S.M."/>
            <person name="Schaberg P.G."/>
            <person name="Yang J."/>
            <person name="Wegrzyn J.L."/>
            <person name="Swenson N.G."/>
        </authorList>
    </citation>
    <scope>NUCLEOTIDE SEQUENCE</scope>
    <source>
        <strain evidence="2">NS2018</strain>
    </source>
</reference>
<protein>
    <submittedName>
        <fullName evidence="2">Uncharacterized protein</fullName>
    </submittedName>
</protein>
<proteinExistence type="predicted"/>
<feature type="transmembrane region" description="Helical" evidence="1">
    <location>
        <begin position="99"/>
        <end position="122"/>
    </location>
</feature>
<evidence type="ECO:0000313" key="2">
    <source>
        <dbReference type="EMBL" id="KAK0602348.1"/>
    </source>
</evidence>
<gene>
    <name evidence="2" type="ORF">LWI29_032533</name>
</gene>
<dbReference type="AlphaFoldDB" id="A0AA39T591"/>
<keyword evidence="1" id="KW-0812">Transmembrane</keyword>
<dbReference type="Proteomes" id="UP001168877">
    <property type="component" value="Unassembled WGS sequence"/>
</dbReference>
<reference evidence="2" key="2">
    <citation type="submission" date="2023-06" db="EMBL/GenBank/DDBJ databases">
        <authorList>
            <person name="Swenson N.G."/>
            <person name="Wegrzyn J.L."/>
            <person name="Mcevoy S.L."/>
        </authorList>
    </citation>
    <scope>NUCLEOTIDE SEQUENCE</scope>
    <source>
        <strain evidence="2">NS2018</strain>
        <tissue evidence="2">Leaf</tissue>
    </source>
</reference>
<sequence length="125" mass="14221">MGSNSSVESSKEEMPFKDNKELSVKSERYWEDNEGVFNESKMRNDKVFCLAAKGHGMKSRSSKYKLSVLDPEEEITKIIDLGSALGFDFDDKEVRMSDVIVFFFCFAWVGSALFVVAGYSVWLVF</sequence>
<keyword evidence="3" id="KW-1185">Reference proteome</keyword>